<dbReference type="InterPro" id="IPR036197">
    <property type="entry name" value="NarG-like_sf"/>
</dbReference>
<keyword evidence="7" id="KW-0560">Oxidoreductase</keyword>
<dbReference type="GO" id="GO:0009055">
    <property type="term" value="F:electron transfer activity"/>
    <property type="evidence" value="ECO:0007669"/>
    <property type="project" value="TreeGrafter"/>
</dbReference>
<evidence type="ECO:0000313" key="11">
    <source>
        <dbReference type="EMBL" id="TCW35617.1"/>
    </source>
</evidence>
<evidence type="ECO:0000256" key="8">
    <source>
        <dbReference type="ARBA" id="ARBA00023136"/>
    </source>
</evidence>
<dbReference type="AlphaFoldDB" id="A0A4R4A9L5"/>
<keyword evidence="4 9" id="KW-0812">Transmembrane</keyword>
<evidence type="ECO:0000313" key="12">
    <source>
        <dbReference type="Proteomes" id="UP000295247"/>
    </source>
</evidence>
<evidence type="ECO:0000256" key="4">
    <source>
        <dbReference type="ARBA" id="ARBA00022692"/>
    </source>
</evidence>
<keyword evidence="8 9" id="KW-0472">Membrane</keyword>
<dbReference type="GO" id="GO:0008940">
    <property type="term" value="F:nitrate reductase activity"/>
    <property type="evidence" value="ECO:0007669"/>
    <property type="project" value="TreeGrafter"/>
</dbReference>
<evidence type="ECO:0000259" key="10">
    <source>
        <dbReference type="Pfam" id="PF02665"/>
    </source>
</evidence>
<dbReference type="RefSeq" id="WP_123140634.1">
    <property type="nucleotide sequence ID" value="NZ_NRRH01000009.1"/>
</dbReference>
<dbReference type="Pfam" id="PF02665">
    <property type="entry name" value="Nitrate_red_gam"/>
    <property type="match status" value="1"/>
</dbReference>
<sequence>MAFLTHFYAVLFYVAAFVLVSGLVVKVVRYARTPAPLKIPTTPAPTSRSGVALRMTREVVLFESLFRGNKWTWIFGWIFHFGLFLVTLRHLRYFIEPVWAPIALVQPFGIYGGIAMVIGLIGLWARRFLVDRVRYISSTSDHLMLALLVLIGASGLLMKFVFHTDVVAIKSFFLGLYALDPQPLPADPLLLLHLLLVALLMIVFPYSKLLHAPGLFFSPTRNQVDDPRERRHLAPWARELEQQAPAASSDPRG</sequence>
<gene>
    <name evidence="11" type="ORF">EDC29_106185</name>
</gene>
<feature type="domain" description="NarG-like" evidence="10">
    <location>
        <begin position="77"/>
        <end position="212"/>
    </location>
</feature>
<protein>
    <submittedName>
        <fullName evidence="11">Nitrate reductase gamma subunit</fullName>
    </submittedName>
</protein>
<keyword evidence="5" id="KW-0249">Electron transport</keyword>
<dbReference type="EMBL" id="SMDC01000006">
    <property type="protein sequence ID" value="TCW35617.1"/>
    <property type="molecule type" value="Genomic_DNA"/>
</dbReference>
<comment type="caution">
    <text evidence="11">The sequence shown here is derived from an EMBL/GenBank/DDBJ whole genome shotgun (WGS) entry which is preliminary data.</text>
</comment>
<feature type="transmembrane region" description="Helical" evidence="9">
    <location>
        <begin position="145"/>
        <end position="169"/>
    </location>
</feature>
<keyword evidence="6 9" id="KW-1133">Transmembrane helix</keyword>
<evidence type="ECO:0000256" key="5">
    <source>
        <dbReference type="ARBA" id="ARBA00022982"/>
    </source>
</evidence>
<evidence type="ECO:0000256" key="3">
    <source>
        <dbReference type="ARBA" id="ARBA00022475"/>
    </source>
</evidence>
<dbReference type="GO" id="GO:0020037">
    <property type="term" value="F:heme binding"/>
    <property type="evidence" value="ECO:0007669"/>
    <property type="project" value="TreeGrafter"/>
</dbReference>
<dbReference type="GO" id="GO:0019645">
    <property type="term" value="P:anaerobic electron transport chain"/>
    <property type="evidence" value="ECO:0007669"/>
    <property type="project" value="TreeGrafter"/>
</dbReference>
<dbReference type="PANTHER" id="PTHR30598:SF3">
    <property type="entry name" value="RESPIRATORY NITRATE REDUCTASE 1 GAMMA CHAIN"/>
    <property type="match status" value="1"/>
</dbReference>
<feature type="transmembrane region" description="Helical" evidence="9">
    <location>
        <begin position="71"/>
        <end position="88"/>
    </location>
</feature>
<reference evidence="11 12" key="1">
    <citation type="submission" date="2019-03" db="EMBL/GenBank/DDBJ databases">
        <title>Genomic Encyclopedia of Type Strains, Phase IV (KMG-IV): sequencing the most valuable type-strain genomes for metagenomic binning, comparative biology and taxonomic classification.</title>
        <authorList>
            <person name="Goeker M."/>
        </authorList>
    </citation>
    <scope>NUCLEOTIDE SEQUENCE [LARGE SCALE GENOMIC DNA]</scope>
    <source>
        <strain evidence="11 12">DSM 203</strain>
    </source>
</reference>
<dbReference type="GO" id="GO:0005886">
    <property type="term" value="C:plasma membrane"/>
    <property type="evidence" value="ECO:0007669"/>
    <property type="project" value="UniProtKB-SubCell"/>
</dbReference>
<comment type="subcellular location">
    <subcellularLocation>
        <location evidence="1">Cell membrane</location>
        <topology evidence="1">Multi-pass membrane protein</topology>
    </subcellularLocation>
</comment>
<accession>A0A4R4A9L5</accession>
<dbReference type="PANTHER" id="PTHR30598">
    <property type="entry name" value="NITRATE REDUCTASE PRIVATE CHAPERONE, REDOX ENZYME MATURATION PROTEIN REMP FAMILY"/>
    <property type="match status" value="1"/>
</dbReference>
<dbReference type="Gene3D" id="1.20.950.20">
    <property type="entry name" value="Transmembrane di-heme cytochromes, Chain C"/>
    <property type="match status" value="1"/>
</dbReference>
<feature type="transmembrane region" description="Helical" evidence="9">
    <location>
        <begin position="108"/>
        <end position="125"/>
    </location>
</feature>
<dbReference type="InterPro" id="IPR023234">
    <property type="entry name" value="NarG-like_domain"/>
</dbReference>
<evidence type="ECO:0000256" key="9">
    <source>
        <dbReference type="SAM" id="Phobius"/>
    </source>
</evidence>
<dbReference type="InterPro" id="IPR051936">
    <property type="entry name" value="Heme-iron_electron_transfer"/>
</dbReference>
<evidence type="ECO:0000256" key="6">
    <source>
        <dbReference type="ARBA" id="ARBA00022989"/>
    </source>
</evidence>
<evidence type="ECO:0000256" key="1">
    <source>
        <dbReference type="ARBA" id="ARBA00004651"/>
    </source>
</evidence>
<dbReference type="SUPFAM" id="SSF103501">
    <property type="entry name" value="Respiratory nitrate reductase 1 gamma chain"/>
    <property type="match status" value="1"/>
</dbReference>
<keyword evidence="3" id="KW-1003">Cell membrane</keyword>
<dbReference type="Proteomes" id="UP000295247">
    <property type="component" value="Unassembled WGS sequence"/>
</dbReference>
<evidence type="ECO:0000256" key="7">
    <source>
        <dbReference type="ARBA" id="ARBA00023002"/>
    </source>
</evidence>
<organism evidence="11 12">
    <name type="scientific">Marichromatium gracile</name>
    <name type="common">Chromatium gracile</name>
    <dbReference type="NCBI Taxonomy" id="1048"/>
    <lineage>
        <taxon>Bacteria</taxon>
        <taxon>Pseudomonadati</taxon>
        <taxon>Pseudomonadota</taxon>
        <taxon>Gammaproteobacteria</taxon>
        <taxon>Chromatiales</taxon>
        <taxon>Chromatiaceae</taxon>
        <taxon>Marichromatium</taxon>
    </lineage>
</organism>
<name>A0A4R4A9L5_MARGR</name>
<feature type="transmembrane region" description="Helical" evidence="9">
    <location>
        <begin position="189"/>
        <end position="207"/>
    </location>
</feature>
<keyword evidence="2" id="KW-0813">Transport</keyword>
<evidence type="ECO:0000256" key="2">
    <source>
        <dbReference type="ARBA" id="ARBA00022448"/>
    </source>
</evidence>
<proteinExistence type="predicted"/>
<feature type="transmembrane region" description="Helical" evidence="9">
    <location>
        <begin position="6"/>
        <end position="28"/>
    </location>
</feature>